<dbReference type="InterPro" id="IPR045055">
    <property type="entry name" value="DNA2/NAM7-like"/>
</dbReference>
<dbReference type="InterPro" id="IPR041679">
    <property type="entry name" value="DNA2/NAM7-like_C"/>
</dbReference>
<dbReference type="Pfam" id="PF13195">
    <property type="entry name" value="DUF4011"/>
    <property type="match status" value="1"/>
</dbReference>
<gene>
    <name evidence="6" type="ORF">GCM10007906_08120</name>
</gene>
<feature type="domain" description="Restriction endonuclease type II-like" evidence="5">
    <location>
        <begin position="1690"/>
        <end position="1787"/>
    </location>
</feature>
<evidence type="ECO:0000256" key="2">
    <source>
        <dbReference type="SAM" id="MobiDB-lite"/>
    </source>
</evidence>
<feature type="domain" description="DNA2/NAM7 helicase-like C-terminal" evidence="4">
    <location>
        <begin position="1455"/>
        <end position="1641"/>
    </location>
</feature>
<feature type="coiled-coil region" evidence="1">
    <location>
        <begin position="531"/>
        <end position="558"/>
    </location>
</feature>
<dbReference type="PANTHER" id="PTHR10887:SF495">
    <property type="entry name" value="HELICASE SENATAXIN ISOFORM X1-RELATED"/>
    <property type="match status" value="1"/>
</dbReference>
<name>A0ABQ5Y276_9VIBR</name>
<evidence type="ECO:0000259" key="3">
    <source>
        <dbReference type="Pfam" id="PF13086"/>
    </source>
</evidence>
<sequence length="1912" mass="218205">MSNEYNKYLIDQLEELVEKHKHNDSILKKIDAVLASRRIRKRNTDLRDRIKAIRTTAKNNVPRTYKSSKNQSTKSEPMRNTDTPIVYPDNFLISAFEGMRQRLLDTSGGRSRLLNLDQNGRSFVRIVDELPDQLMKLLMSDNAMHVAPVPEPTSKQLVEHGFLRWDDELEKFIELKKQPDAKQWAGILGIHNSFELPLDSEHADDNRHSDLELQSLLFEAELNSCLKKLATDARTAIDETGNNILFLCLGFLEWVEQDEGGRKRLAPLYMVPVSITKHFQRGLAVYRLQYTGEDIIPNLVLREKLQQEFGLTLPDITEPDSDDKLLTPEKYFQEVSALLDRKSNDKTVRLWQVRRFGTLATLSLGKLLMYKDLDPRKWPEGEGNILQHEVFRRFFQDEARQSEFRGEAESYVLDQIESVHQSFPMIEDADSSQMSALIDVMKGKNLVIEGPPGTGKSQTITNILAASMAQGKSVLFVAEKQAALEVVKRRMDKAGLGDFCLDLHSDGAKKRVVLDDFNQRIANSPNFNYSTAEYERQVERYERAREKLQSYVQMINAEWKHTGLTIHEILMAATRFSSECSNLKFQDVAPDDLTGDTFNRVILDEKIEQLTQFYDYLQRVSQQLDDSDNWCSHPWYGATNKALSGVEPEEVVRQLQQWCSSLIDWLNELVDQCDSFDLHPDYHLVETEAFVSSWANIPAPKGDELFTVIGQITPELLEEFDDYLALYRSIAEGYGELRKHFVIDVIENLDNVEHIELAMLGLADLGVDRTLGFSELARTLNSLQIAIDTCAKIDTVRSEMVPHLPEATKQLLGFSRQGLNELDTFVRLACELPPANLSLRNELWDSEELAHVLGRLEQRVQALRDDKRKLSESLNVDGLPSIELLKRYAEAYRNKGLFSWLSPTWREAKKAASGFKKTGNHSSQDIAALLDRAAAWHEESNKLLSDSDFRSLLQEHFQGVDTDVEKVRSMVDWYQKVRAEYGIGFGRRVPLAQALFSLPSEFLRGINTLNNDGLRQQIDSFNQALRRLALVYTKMAVFTADDVDFASDNKPLETAKVEIEKKLISCQRFLVDANMSQALLWEKVTSVKQLDARLKSFLHQGLDEKYFGNDALLSIPVSGHVSPELSRITATMDFVRKLYKQCSSPDIISLVKQCSNIESIAELRQVGSALEALMRRTQYEESVFFELVGGNREQWFEYSGFDIKHVIERNERAVESGEWLDSWIKYLFAKARMEKGGYSRLNQYLSQSSCSREQAQRALKFATYQMLAREIYRERPELTQMSGHEQAAIQQQFAKYDEELKILQRKRVAALASERHIPSGTRGAKVASYTEDALLDHEIKKKTRHISIRNLVSRAGPTLVGYKPCFMMSPMAVAKYIPPGSITFDIVVMDEASQVKPQDALSCFARGKQIVVVGDSKQLPPTSFFEKTVSNNAEDDQEDVGVIDDAESILDAVSDHFQKRQLKWHYRSRHESLIAFSNHRFYENSLVVFPSPWGQSDEFGIKFNHVPEGQFLNSVNHGESHAVVAAIREHLLSKTSESLGVVAMNSKQRDYIEADLELLIGKDKLLREAYESNQRSDDPLFIKNLENVQGDERDVIFISFTYGPQEKGAANIPQRFGPINSASGWRRLNVLFTRAKKRIQIYSSMIADQIVSNENSSLGVTSLKGYLKYAQHGQLIGYDGVQQKEPDSDFEISVMDALARKGFECVPQVGVSGFFIDIAVRDPGMPGRYLMGIECDGATYHSSKSTRDRDRVRQGVLEGLGWNIRRIWSTDWFKHPEAELKPIFEELKRLSTPMKEQTYAESAFEANKKLTEGLSHKAAETLEIALNRYKLVIEKKYPDTEPHERLLRPDMIEHLIMDRPMTHEEFTLRIPAYLRQNTSVKEAADYLDDVLEIITDYESIESFSLTSPGQYS</sequence>
<organism evidence="6 7">
    <name type="scientific">Vibrio hyugaensis</name>
    <dbReference type="NCBI Taxonomy" id="1534743"/>
    <lineage>
        <taxon>Bacteria</taxon>
        <taxon>Pseudomonadati</taxon>
        <taxon>Pseudomonadota</taxon>
        <taxon>Gammaproteobacteria</taxon>
        <taxon>Vibrionales</taxon>
        <taxon>Vibrionaceae</taxon>
        <taxon>Vibrio</taxon>
    </lineage>
</organism>
<protein>
    <recommendedName>
        <fullName evidence="8">DUF4011 domain-containing protein</fullName>
    </recommendedName>
</protein>
<dbReference type="CDD" id="cd18808">
    <property type="entry name" value="SF1_C_Upf1"/>
    <property type="match status" value="1"/>
</dbReference>
<evidence type="ECO:0000313" key="7">
    <source>
        <dbReference type="Proteomes" id="UP001156669"/>
    </source>
</evidence>
<evidence type="ECO:0000259" key="4">
    <source>
        <dbReference type="Pfam" id="PF13087"/>
    </source>
</evidence>
<dbReference type="Pfam" id="PF13087">
    <property type="entry name" value="AAA_12"/>
    <property type="match status" value="1"/>
</dbReference>
<dbReference type="InterPro" id="IPR027417">
    <property type="entry name" value="P-loop_NTPase"/>
</dbReference>
<dbReference type="InterPro" id="IPR041677">
    <property type="entry name" value="DNA2/NAM7_AAA_11"/>
</dbReference>
<dbReference type="Proteomes" id="UP001156669">
    <property type="component" value="Unassembled WGS sequence"/>
</dbReference>
<evidence type="ECO:0000256" key="1">
    <source>
        <dbReference type="SAM" id="Coils"/>
    </source>
</evidence>
<feature type="region of interest" description="Disordered" evidence="2">
    <location>
        <begin position="58"/>
        <end position="81"/>
    </location>
</feature>
<dbReference type="EMBL" id="BSOE01000013">
    <property type="protein sequence ID" value="GLR03225.1"/>
    <property type="molecule type" value="Genomic_DNA"/>
</dbReference>
<evidence type="ECO:0000313" key="6">
    <source>
        <dbReference type="EMBL" id="GLR03225.1"/>
    </source>
</evidence>
<evidence type="ECO:0000259" key="5">
    <source>
        <dbReference type="Pfam" id="PF18741"/>
    </source>
</evidence>
<dbReference type="InterPro" id="IPR047187">
    <property type="entry name" value="SF1_C_Upf1"/>
</dbReference>
<dbReference type="Gene3D" id="3.40.960.10">
    <property type="entry name" value="VSR Endonuclease"/>
    <property type="match status" value="1"/>
</dbReference>
<feature type="coiled-coil region" evidence="1">
    <location>
        <begin position="846"/>
        <end position="873"/>
    </location>
</feature>
<dbReference type="InterPro" id="IPR011335">
    <property type="entry name" value="Restrct_endonuc-II-like"/>
</dbReference>
<dbReference type="SUPFAM" id="SSF52980">
    <property type="entry name" value="Restriction endonuclease-like"/>
    <property type="match status" value="1"/>
</dbReference>
<dbReference type="InterPro" id="IPR049468">
    <property type="entry name" value="Restrct_endonuc-II-like_dom"/>
</dbReference>
<accession>A0ABQ5Y276</accession>
<dbReference type="Pfam" id="PF13086">
    <property type="entry name" value="AAA_11"/>
    <property type="match status" value="1"/>
</dbReference>
<dbReference type="InterPro" id="IPR025103">
    <property type="entry name" value="DUF4011"/>
</dbReference>
<dbReference type="Pfam" id="PF18741">
    <property type="entry name" value="MTES_1575"/>
    <property type="match status" value="1"/>
</dbReference>
<dbReference type="SUPFAM" id="SSF52540">
    <property type="entry name" value="P-loop containing nucleoside triphosphate hydrolases"/>
    <property type="match status" value="2"/>
</dbReference>
<feature type="domain" description="DNA2/NAM7 helicase helicase" evidence="3">
    <location>
        <begin position="1383"/>
        <end position="1423"/>
    </location>
</feature>
<proteinExistence type="predicted"/>
<keyword evidence="1" id="KW-0175">Coiled coil</keyword>
<reference evidence="7" key="1">
    <citation type="journal article" date="2019" name="Int. J. Syst. Evol. Microbiol.">
        <title>The Global Catalogue of Microorganisms (GCM) 10K type strain sequencing project: providing services to taxonomists for standard genome sequencing and annotation.</title>
        <authorList>
            <consortium name="The Broad Institute Genomics Platform"/>
            <consortium name="The Broad Institute Genome Sequencing Center for Infectious Disease"/>
            <person name="Wu L."/>
            <person name="Ma J."/>
        </authorList>
    </citation>
    <scope>NUCLEOTIDE SEQUENCE [LARGE SCALE GENOMIC DNA]</scope>
    <source>
        <strain evidence="7">NBRC 110633</strain>
    </source>
</reference>
<comment type="caution">
    <text evidence="6">The sequence shown here is derived from an EMBL/GenBank/DDBJ whole genome shotgun (WGS) entry which is preliminary data.</text>
</comment>
<evidence type="ECO:0008006" key="8">
    <source>
        <dbReference type="Google" id="ProtNLM"/>
    </source>
</evidence>
<keyword evidence="7" id="KW-1185">Reference proteome</keyword>
<dbReference type="PANTHER" id="PTHR10887">
    <property type="entry name" value="DNA2/NAM7 HELICASE FAMILY"/>
    <property type="match status" value="1"/>
</dbReference>
<dbReference type="NCBIfam" id="NF042953">
    <property type="entry name" value="Hhe_antiphage"/>
    <property type="match status" value="1"/>
</dbReference>
<dbReference type="RefSeq" id="WP_045395766.1">
    <property type="nucleotide sequence ID" value="NZ_BBLD01000001.1"/>
</dbReference>
<dbReference type="Gene3D" id="3.40.50.300">
    <property type="entry name" value="P-loop containing nucleotide triphosphate hydrolases"/>
    <property type="match status" value="3"/>
</dbReference>